<feature type="non-terminal residue" evidence="1">
    <location>
        <position position="55"/>
    </location>
</feature>
<sequence length="55" mass="5766">MALLRGLLTRLAVLAAVLAAIGLLPWLAARDPALTVLRARYPGREATATALASVR</sequence>
<proteinExistence type="predicted"/>
<reference evidence="1 2" key="1">
    <citation type="submission" date="2020-05" db="EMBL/GenBank/DDBJ databases">
        <title>DNA-SIP metagenomic assembled genomes.</title>
        <authorList>
            <person name="Yu J."/>
        </authorList>
    </citation>
    <scope>NUCLEOTIDE SEQUENCE [LARGE SCALE GENOMIC DNA]</scope>
    <source>
        <strain evidence="1">Bin5.27</strain>
    </source>
</reference>
<dbReference type="Proteomes" id="UP000574690">
    <property type="component" value="Unassembled WGS sequence"/>
</dbReference>
<comment type="caution">
    <text evidence="1">The sequence shown here is derived from an EMBL/GenBank/DDBJ whole genome shotgun (WGS) entry which is preliminary data.</text>
</comment>
<protein>
    <recommendedName>
        <fullName evidence="3">ABC transporter permease</fullName>
    </recommendedName>
</protein>
<dbReference type="AlphaFoldDB" id="A0A850BZF0"/>
<dbReference type="EMBL" id="JABFXE010000094">
    <property type="protein sequence ID" value="NUQ87264.1"/>
    <property type="molecule type" value="Genomic_DNA"/>
</dbReference>
<accession>A0A850BZF0</accession>
<gene>
    <name evidence="1" type="ORF">HOQ43_02200</name>
</gene>
<name>A0A850BZF0_9ACTN</name>
<evidence type="ECO:0000313" key="2">
    <source>
        <dbReference type="Proteomes" id="UP000574690"/>
    </source>
</evidence>
<evidence type="ECO:0008006" key="3">
    <source>
        <dbReference type="Google" id="ProtNLM"/>
    </source>
</evidence>
<organism evidence="1 2">
    <name type="scientific">Glycomyces artemisiae</name>
    <dbReference type="NCBI Taxonomy" id="1076443"/>
    <lineage>
        <taxon>Bacteria</taxon>
        <taxon>Bacillati</taxon>
        <taxon>Actinomycetota</taxon>
        <taxon>Actinomycetes</taxon>
        <taxon>Glycomycetales</taxon>
        <taxon>Glycomycetaceae</taxon>
        <taxon>Glycomyces</taxon>
    </lineage>
</organism>
<evidence type="ECO:0000313" key="1">
    <source>
        <dbReference type="EMBL" id="NUQ87264.1"/>
    </source>
</evidence>